<gene>
    <name evidence="1" type="ORF">SAMN05444370_1041</name>
</gene>
<dbReference type="STRING" id="89524.SAMN05444370_1041"/>
<accession>A0A1H4A0U9</accession>
<proteinExistence type="predicted"/>
<protein>
    <submittedName>
        <fullName evidence="1">Uncharacterized protein</fullName>
    </submittedName>
</protein>
<feature type="non-terminal residue" evidence="1">
    <location>
        <position position="54"/>
    </location>
</feature>
<evidence type="ECO:0000313" key="2">
    <source>
        <dbReference type="Proteomes" id="UP000198703"/>
    </source>
</evidence>
<keyword evidence="2" id="KW-1185">Reference proteome</keyword>
<dbReference type="AlphaFoldDB" id="A0A1H4A0U9"/>
<dbReference type="Proteomes" id="UP000198703">
    <property type="component" value="Unassembled WGS sequence"/>
</dbReference>
<dbReference type="EMBL" id="FNQM01000004">
    <property type="protein sequence ID" value="SEA29104.1"/>
    <property type="molecule type" value="Genomic_DNA"/>
</dbReference>
<sequence>MMAVLPADAATPLRVIITEPSTNRHLSDPRPGSVERVGLLRHGGEFGLEAQEYR</sequence>
<reference evidence="1 2" key="1">
    <citation type="submission" date="2016-10" db="EMBL/GenBank/DDBJ databases">
        <authorList>
            <person name="de Groot N.N."/>
        </authorList>
    </citation>
    <scope>NUCLEOTIDE SEQUENCE [LARGE SCALE GENOMIC DNA]</scope>
    <source>
        <strain evidence="1 2">DSM 15345</strain>
    </source>
</reference>
<organism evidence="1 2">
    <name type="scientific">Rubrimonas cliftonensis</name>
    <dbReference type="NCBI Taxonomy" id="89524"/>
    <lineage>
        <taxon>Bacteria</taxon>
        <taxon>Pseudomonadati</taxon>
        <taxon>Pseudomonadota</taxon>
        <taxon>Alphaproteobacteria</taxon>
        <taxon>Rhodobacterales</taxon>
        <taxon>Paracoccaceae</taxon>
        <taxon>Rubrimonas</taxon>
    </lineage>
</organism>
<name>A0A1H4A0U9_9RHOB</name>
<evidence type="ECO:0000313" key="1">
    <source>
        <dbReference type="EMBL" id="SEA29104.1"/>
    </source>
</evidence>